<feature type="compositionally biased region" description="Polar residues" evidence="1">
    <location>
        <begin position="77"/>
        <end position="89"/>
    </location>
</feature>
<protein>
    <recommendedName>
        <fullName evidence="2">DUF4158 domain-containing protein</fullName>
    </recommendedName>
</protein>
<proteinExistence type="predicted"/>
<dbReference type="EMBL" id="JACIJD010000023">
    <property type="protein sequence ID" value="MBB5695817.1"/>
    <property type="molecule type" value="Genomic_DNA"/>
</dbReference>
<evidence type="ECO:0000256" key="1">
    <source>
        <dbReference type="SAM" id="MobiDB-lite"/>
    </source>
</evidence>
<feature type="region of interest" description="Disordered" evidence="1">
    <location>
        <begin position="66"/>
        <end position="89"/>
    </location>
</feature>
<dbReference type="AlphaFoldDB" id="A0A840YHA1"/>
<dbReference type="Proteomes" id="UP000580654">
    <property type="component" value="Unassembled WGS sequence"/>
</dbReference>
<evidence type="ECO:0000259" key="2">
    <source>
        <dbReference type="Pfam" id="PF13700"/>
    </source>
</evidence>
<feature type="domain" description="DUF4158" evidence="2">
    <location>
        <begin position="5"/>
        <end position="70"/>
    </location>
</feature>
<dbReference type="InterPro" id="IPR025296">
    <property type="entry name" value="DUF4158"/>
</dbReference>
<accession>A0A840YHA1</accession>
<evidence type="ECO:0000313" key="4">
    <source>
        <dbReference type="Proteomes" id="UP000580654"/>
    </source>
</evidence>
<gene>
    <name evidence="3" type="ORF">FHS87_003884</name>
</gene>
<name>A0A840YHA1_9PROT</name>
<comment type="caution">
    <text evidence="3">The sequence shown here is derived from an EMBL/GenBank/DDBJ whole genome shotgun (WGS) entry which is preliminary data.</text>
</comment>
<evidence type="ECO:0000313" key="3">
    <source>
        <dbReference type="EMBL" id="MBB5695817.1"/>
    </source>
</evidence>
<organism evidence="3 4">
    <name type="scientific">Muricoccus pecuniae</name>
    <dbReference type="NCBI Taxonomy" id="693023"/>
    <lineage>
        <taxon>Bacteria</taxon>
        <taxon>Pseudomonadati</taxon>
        <taxon>Pseudomonadota</taxon>
        <taxon>Alphaproteobacteria</taxon>
        <taxon>Acetobacterales</taxon>
        <taxon>Roseomonadaceae</taxon>
        <taxon>Muricoccus</taxon>
    </lineage>
</organism>
<dbReference type="RefSeq" id="WP_221300150.1">
    <property type="nucleotide sequence ID" value="NZ_JACIJD010000023.1"/>
</dbReference>
<reference evidence="3 4" key="1">
    <citation type="submission" date="2020-08" db="EMBL/GenBank/DDBJ databases">
        <title>Genomic Encyclopedia of Type Strains, Phase IV (KMG-IV): sequencing the most valuable type-strain genomes for metagenomic binning, comparative biology and taxonomic classification.</title>
        <authorList>
            <person name="Goeker M."/>
        </authorList>
    </citation>
    <scope>NUCLEOTIDE SEQUENCE [LARGE SCALE GENOMIC DNA]</scope>
    <source>
        <strain evidence="3 4">DSM 25622</strain>
    </source>
</reference>
<keyword evidence="4" id="KW-1185">Reference proteome</keyword>
<sequence length="106" mass="11959">MPVSFLTEEQERRYRRYASEPSSKQLARHFHLDDTDRAFVAERRGAHMCLGCAVQLGTVRFLGTSLEDSSDDRRLSPTSTNFSPNTAASVASCPNWCARSPLFPYE</sequence>
<dbReference type="Pfam" id="PF13700">
    <property type="entry name" value="DUF4158"/>
    <property type="match status" value="1"/>
</dbReference>